<proteinExistence type="inferred from homology"/>
<dbReference type="GO" id="GO:0017057">
    <property type="term" value="F:6-phosphogluconolactonase activity"/>
    <property type="evidence" value="ECO:0007669"/>
    <property type="project" value="UniProtKB-EC"/>
</dbReference>
<comment type="catalytic activity">
    <reaction evidence="1 7">
        <text>6-phospho-D-glucono-1,5-lactone + H2O = 6-phospho-D-gluconate + H(+)</text>
        <dbReference type="Rhea" id="RHEA:12556"/>
        <dbReference type="ChEBI" id="CHEBI:15377"/>
        <dbReference type="ChEBI" id="CHEBI:15378"/>
        <dbReference type="ChEBI" id="CHEBI:57955"/>
        <dbReference type="ChEBI" id="CHEBI:58759"/>
        <dbReference type="EC" id="3.1.1.31"/>
    </reaction>
</comment>
<keyword evidence="7 9" id="KW-0378">Hydrolase</keyword>
<comment type="caution">
    <text evidence="9">The sequence shown here is derived from an EMBL/GenBank/DDBJ whole genome shotgun (WGS) entry which is preliminary data.</text>
</comment>
<feature type="domain" description="Glucosamine/galactosamine-6-phosphate isomerase" evidence="8">
    <location>
        <begin position="20"/>
        <end position="234"/>
    </location>
</feature>
<dbReference type="RefSeq" id="WP_204732124.1">
    <property type="nucleotide sequence ID" value="NZ_JAVDWE010000010.1"/>
</dbReference>
<evidence type="ECO:0000256" key="1">
    <source>
        <dbReference type="ARBA" id="ARBA00000832"/>
    </source>
</evidence>
<dbReference type="EMBL" id="JAVDWE010000010">
    <property type="protein sequence ID" value="MDR7095699.1"/>
    <property type="molecule type" value="Genomic_DNA"/>
</dbReference>
<sequence>MDKQDDLTPTLSLQVHPAGNAHELAQQLARHVARRLREAITVRGHGVLAVSGGKSPVAMFEQLQRQPVEWARVSVLLVDERCVPHDHPDSNTALVRKHLLQGPVASARFVPFFDHLPPTLSDSALDALAESANHRLAALPWPMDLAVLGMGEDGHTASIFPRTPGLARALHGSGPVTWQRPPATAHARLTLTLPALLATRELALSITGANKLAVYQQARLGVDESLPVSLVLHQHLTPLSVWLA</sequence>
<dbReference type="PANTHER" id="PTHR11054:SF0">
    <property type="entry name" value="6-PHOSPHOGLUCONOLACTONASE"/>
    <property type="match status" value="1"/>
</dbReference>
<dbReference type="Pfam" id="PF01182">
    <property type="entry name" value="Glucosamine_iso"/>
    <property type="match status" value="1"/>
</dbReference>
<evidence type="ECO:0000313" key="9">
    <source>
        <dbReference type="EMBL" id="MDR7095699.1"/>
    </source>
</evidence>
<dbReference type="Proteomes" id="UP001265550">
    <property type="component" value="Unassembled WGS sequence"/>
</dbReference>
<keyword evidence="10" id="KW-1185">Reference proteome</keyword>
<evidence type="ECO:0000256" key="6">
    <source>
        <dbReference type="ARBA" id="ARBA00020337"/>
    </source>
</evidence>
<dbReference type="EC" id="3.1.1.31" evidence="5 7"/>
<evidence type="ECO:0000313" key="10">
    <source>
        <dbReference type="Proteomes" id="UP001265550"/>
    </source>
</evidence>
<evidence type="ECO:0000256" key="2">
    <source>
        <dbReference type="ARBA" id="ARBA00002681"/>
    </source>
</evidence>
<evidence type="ECO:0000256" key="5">
    <source>
        <dbReference type="ARBA" id="ARBA00013198"/>
    </source>
</evidence>
<evidence type="ECO:0000256" key="7">
    <source>
        <dbReference type="RuleBase" id="RU365095"/>
    </source>
</evidence>
<gene>
    <name evidence="7" type="primary">pgl</name>
    <name evidence="9" type="ORF">J2X09_003451</name>
</gene>
<dbReference type="CDD" id="cd01400">
    <property type="entry name" value="6PGL"/>
    <property type="match status" value="1"/>
</dbReference>
<reference evidence="9 10" key="1">
    <citation type="submission" date="2023-07" db="EMBL/GenBank/DDBJ databases">
        <title>Sorghum-associated microbial communities from plants grown in Nebraska, USA.</title>
        <authorList>
            <person name="Schachtman D."/>
        </authorList>
    </citation>
    <scope>NUCLEOTIDE SEQUENCE [LARGE SCALE GENOMIC DNA]</scope>
    <source>
        <strain evidence="9 10">BE240</strain>
    </source>
</reference>
<dbReference type="SUPFAM" id="SSF100950">
    <property type="entry name" value="NagB/RpiA/CoA transferase-like"/>
    <property type="match status" value="1"/>
</dbReference>
<dbReference type="InterPro" id="IPR037171">
    <property type="entry name" value="NagB/RpiA_transferase-like"/>
</dbReference>
<dbReference type="InterPro" id="IPR039104">
    <property type="entry name" value="6PGL"/>
</dbReference>
<organism evidence="9 10">
    <name type="scientific">Hydrogenophaga laconesensis</name>
    <dbReference type="NCBI Taxonomy" id="1805971"/>
    <lineage>
        <taxon>Bacteria</taxon>
        <taxon>Pseudomonadati</taxon>
        <taxon>Pseudomonadota</taxon>
        <taxon>Betaproteobacteria</taxon>
        <taxon>Burkholderiales</taxon>
        <taxon>Comamonadaceae</taxon>
        <taxon>Hydrogenophaga</taxon>
    </lineage>
</organism>
<dbReference type="InterPro" id="IPR005900">
    <property type="entry name" value="6-phosphogluconolactonase_DevB"/>
</dbReference>
<dbReference type="Gene3D" id="3.40.50.1360">
    <property type="match status" value="1"/>
</dbReference>
<dbReference type="InterPro" id="IPR006148">
    <property type="entry name" value="Glc/Gal-6P_isomerase"/>
</dbReference>
<evidence type="ECO:0000256" key="3">
    <source>
        <dbReference type="ARBA" id="ARBA00004961"/>
    </source>
</evidence>
<protein>
    <recommendedName>
        <fullName evidence="6 7">6-phosphogluconolactonase</fullName>
        <shortName evidence="7">6PGL</shortName>
        <ecNumber evidence="5 7">3.1.1.31</ecNumber>
    </recommendedName>
</protein>
<evidence type="ECO:0000259" key="8">
    <source>
        <dbReference type="Pfam" id="PF01182"/>
    </source>
</evidence>
<dbReference type="PANTHER" id="PTHR11054">
    <property type="entry name" value="6-PHOSPHOGLUCONOLACTONASE"/>
    <property type="match status" value="1"/>
</dbReference>
<comment type="function">
    <text evidence="2 7">Hydrolysis of 6-phosphogluconolactone to 6-phosphogluconate.</text>
</comment>
<comment type="similarity">
    <text evidence="4 7">Belongs to the glucosamine/galactosamine-6-phosphate isomerase family. 6-phosphogluconolactonase subfamily.</text>
</comment>
<comment type="pathway">
    <text evidence="3 7">Carbohydrate degradation; pentose phosphate pathway; D-ribulose 5-phosphate from D-glucose 6-phosphate (oxidative stage): step 2/3.</text>
</comment>
<name>A0ABU1VE03_9BURK</name>
<evidence type="ECO:0000256" key="4">
    <source>
        <dbReference type="ARBA" id="ARBA00010662"/>
    </source>
</evidence>
<dbReference type="NCBIfam" id="TIGR01198">
    <property type="entry name" value="pgl"/>
    <property type="match status" value="1"/>
</dbReference>
<accession>A0ABU1VE03</accession>